<accession>A0A975XU91</accession>
<evidence type="ECO:0000256" key="2">
    <source>
        <dbReference type="SAM" id="SignalP"/>
    </source>
</evidence>
<protein>
    <submittedName>
        <fullName evidence="3">Uncharacterized protein</fullName>
    </submittedName>
</protein>
<proteinExistence type="predicted"/>
<organism evidence="3 4">
    <name type="scientific">Azospira inquinata</name>
    <dbReference type="NCBI Taxonomy" id="2785627"/>
    <lineage>
        <taxon>Bacteria</taxon>
        <taxon>Pseudomonadati</taxon>
        <taxon>Pseudomonadota</taxon>
        <taxon>Betaproteobacteria</taxon>
        <taxon>Rhodocyclales</taxon>
        <taxon>Rhodocyclaceae</taxon>
        <taxon>Azospira</taxon>
    </lineage>
</organism>
<feature type="signal peptide" evidence="2">
    <location>
        <begin position="1"/>
        <end position="26"/>
    </location>
</feature>
<evidence type="ECO:0000313" key="4">
    <source>
        <dbReference type="Proteomes" id="UP000683428"/>
    </source>
</evidence>
<dbReference type="RefSeq" id="WP_216128780.1">
    <property type="nucleotide sequence ID" value="NZ_CP064782.1"/>
</dbReference>
<evidence type="ECO:0000256" key="1">
    <source>
        <dbReference type="SAM" id="MobiDB-lite"/>
    </source>
</evidence>
<feature type="compositionally biased region" description="Basic and acidic residues" evidence="1">
    <location>
        <begin position="52"/>
        <end position="69"/>
    </location>
</feature>
<name>A0A975XU91_9RHOO</name>
<reference evidence="3" key="1">
    <citation type="submission" date="2020-11" db="EMBL/GenBank/DDBJ databases">
        <title>Azospira inquinata sp. nov.</title>
        <authorList>
            <person name="Moe W.M."/>
            <person name="Mikes M.C."/>
        </authorList>
    </citation>
    <scope>NUCLEOTIDE SEQUENCE</scope>
    <source>
        <strain evidence="3">Azo-3</strain>
    </source>
</reference>
<dbReference type="Proteomes" id="UP000683428">
    <property type="component" value="Chromosome"/>
</dbReference>
<keyword evidence="4" id="KW-1185">Reference proteome</keyword>
<feature type="chain" id="PRO_5037791570" evidence="2">
    <location>
        <begin position="27"/>
        <end position="69"/>
    </location>
</feature>
<keyword evidence="2" id="KW-0732">Signal</keyword>
<dbReference type="EMBL" id="CP064782">
    <property type="protein sequence ID" value="QWT48558.1"/>
    <property type="molecule type" value="Genomic_DNA"/>
</dbReference>
<sequence length="69" mass="7785">MPRTPSLLSRLTARLLAWLLTPLLGAAPSPSRATSLGARKFAYAHASTRQPRTLEGEWRRLEQDGRQDW</sequence>
<gene>
    <name evidence="3" type="ORF">Azoinq_11955</name>
</gene>
<dbReference type="KEGG" id="aiq:Azoinq_11955"/>
<dbReference type="AlphaFoldDB" id="A0A975XU91"/>
<evidence type="ECO:0000313" key="3">
    <source>
        <dbReference type="EMBL" id="QWT48558.1"/>
    </source>
</evidence>
<feature type="region of interest" description="Disordered" evidence="1">
    <location>
        <begin position="45"/>
        <end position="69"/>
    </location>
</feature>